<dbReference type="PROSITE" id="PS00297">
    <property type="entry name" value="HSP70_1"/>
    <property type="match status" value="1"/>
</dbReference>
<dbReference type="PROSITE" id="PS51864">
    <property type="entry name" value="ASTACIN"/>
    <property type="match status" value="1"/>
</dbReference>
<name>A0A2A4K1I6_HELVI</name>
<dbReference type="Gene3D" id="3.30.420.40">
    <property type="match status" value="2"/>
</dbReference>
<dbReference type="Gene3D" id="3.30.30.30">
    <property type="match status" value="1"/>
</dbReference>
<dbReference type="InterPro" id="IPR001506">
    <property type="entry name" value="Peptidase_M12A"/>
</dbReference>
<gene>
    <name evidence="8" type="ORF">B5V51_5195</name>
</gene>
<dbReference type="EMBL" id="NWSH01000236">
    <property type="protein sequence ID" value="PCG78131.1"/>
    <property type="molecule type" value="Genomic_DNA"/>
</dbReference>
<dbReference type="Pfam" id="PF01400">
    <property type="entry name" value="Astacin"/>
    <property type="match status" value="1"/>
</dbReference>
<dbReference type="InterPro" id="IPR029048">
    <property type="entry name" value="HSP70_C_sf"/>
</dbReference>
<dbReference type="GO" id="GO:0006508">
    <property type="term" value="P:proteolysis"/>
    <property type="evidence" value="ECO:0007669"/>
    <property type="project" value="InterPro"/>
</dbReference>
<accession>A0A2A4K1I6</accession>
<evidence type="ECO:0000259" key="7">
    <source>
        <dbReference type="PROSITE" id="PS51864"/>
    </source>
</evidence>
<evidence type="ECO:0000256" key="3">
    <source>
        <dbReference type="ARBA" id="ARBA00022741"/>
    </source>
</evidence>
<keyword evidence="4 6" id="KW-0067">ATP-binding</keyword>
<feature type="domain" description="Peptidase M12A" evidence="7">
    <location>
        <begin position="657"/>
        <end position="764"/>
    </location>
</feature>
<comment type="caution">
    <text evidence="8">The sequence shown here is derived from an EMBL/GenBank/DDBJ whole genome shotgun (WGS) entry which is preliminary data.</text>
</comment>
<dbReference type="GO" id="GO:0004222">
    <property type="term" value="F:metalloendopeptidase activity"/>
    <property type="evidence" value="ECO:0007669"/>
    <property type="project" value="InterPro"/>
</dbReference>
<dbReference type="Pfam" id="PF00012">
    <property type="entry name" value="HSP70"/>
    <property type="match status" value="1"/>
</dbReference>
<comment type="similarity">
    <text evidence="2 6">Belongs to the heat shock protein 70 family.</text>
</comment>
<dbReference type="NCBIfam" id="NF001413">
    <property type="entry name" value="PRK00290.1"/>
    <property type="match status" value="1"/>
</dbReference>
<comment type="caution">
    <text evidence="5">Lacks conserved residue(s) required for the propagation of feature annotation.</text>
</comment>
<dbReference type="SUPFAM" id="SSF53067">
    <property type="entry name" value="Actin-like ATPase domain"/>
    <property type="match status" value="2"/>
</dbReference>
<dbReference type="AlphaFoldDB" id="A0A2A4K1I6"/>
<evidence type="ECO:0000256" key="6">
    <source>
        <dbReference type="RuleBase" id="RU003322"/>
    </source>
</evidence>
<dbReference type="PRINTS" id="PR00301">
    <property type="entry name" value="HEATSHOCK70"/>
</dbReference>
<dbReference type="FunFam" id="2.60.34.10:FF:000023">
    <property type="entry name" value="70 kDa heat shock cognate protein"/>
    <property type="match status" value="1"/>
</dbReference>
<dbReference type="GO" id="GO:0140662">
    <property type="term" value="F:ATP-dependent protein folding chaperone"/>
    <property type="evidence" value="ECO:0007669"/>
    <property type="project" value="InterPro"/>
</dbReference>
<proteinExistence type="inferred from homology"/>
<comment type="cofactor">
    <cofactor evidence="1">
        <name>Zn(2+)</name>
        <dbReference type="ChEBI" id="CHEBI:29105"/>
    </cofactor>
</comment>
<dbReference type="GO" id="GO:0006950">
    <property type="term" value="P:response to stress"/>
    <property type="evidence" value="ECO:0007669"/>
    <property type="project" value="UniProtKB-ARBA"/>
</dbReference>
<dbReference type="PANTHER" id="PTHR19375">
    <property type="entry name" value="HEAT SHOCK PROTEIN 70KDA"/>
    <property type="match status" value="1"/>
</dbReference>
<dbReference type="InterPro" id="IPR024079">
    <property type="entry name" value="MetalloPept_cat_dom_sf"/>
</dbReference>
<dbReference type="Gene3D" id="3.40.390.10">
    <property type="entry name" value="Collagenase (Catalytic Domain)"/>
    <property type="match status" value="1"/>
</dbReference>
<dbReference type="FunFam" id="3.30.420.40:FF:000026">
    <property type="entry name" value="Heat shock protein 70"/>
    <property type="match status" value="1"/>
</dbReference>
<dbReference type="Gene3D" id="3.90.640.10">
    <property type="entry name" value="Actin, Chain A, domain 4"/>
    <property type="match status" value="1"/>
</dbReference>
<dbReference type="FunFam" id="3.90.640.10:FF:000002">
    <property type="entry name" value="Heat shock 70 kDa"/>
    <property type="match status" value="1"/>
</dbReference>
<dbReference type="InterPro" id="IPR013126">
    <property type="entry name" value="Hsp_70_fam"/>
</dbReference>
<reference evidence="8" key="1">
    <citation type="submission" date="2017-09" db="EMBL/GenBank/DDBJ databases">
        <title>Contemporary evolution of a Lepidopteran species, Heliothis virescens, in response to modern agricultural practices.</title>
        <authorList>
            <person name="Fritz M.L."/>
            <person name="Deyonke A.M."/>
            <person name="Papanicolaou A."/>
            <person name="Micinski S."/>
            <person name="Westbrook J."/>
            <person name="Gould F."/>
        </authorList>
    </citation>
    <scope>NUCLEOTIDE SEQUENCE [LARGE SCALE GENOMIC DNA]</scope>
    <source>
        <strain evidence="8">HvINT-</strain>
        <tissue evidence="8">Whole body</tissue>
    </source>
</reference>
<dbReference type="SUPFAM" id="SSF100920">
    <property type="entry name" value="Heat shock protein 70kD (HSP70), peptide-binding domain"/>
    <property type="match status" value="1"/>
</dbReference>
<evidence type="ECO:0000313" key="8">
    <source>
        <dbReference type="EMBL" id="PCG78131.1"/>
    </source>
</evidence>
<dbReference type="InterPro" id="IPR018181">
    <property type="entry name" value="Heat_shock_70_CS"/>
</dbReference>
<dbReference type="FunFam" id="3.30.30.30:FF:000001">
    <property type="entry name" value="heat shock 70 kDa protein-like"/>
    <property type="match status" value="1"/>
</dbReference>
<dbReference type="SUPFAM" id="SSF100934">
    <property type="entry name" value="Heat shock protein 70kD (HSP70), C-terminal subdomain"/>
    <property type="match status" value="1"/>
</dbReference>
<evidence type="ECO:0000256" key="1">
    <source>
        <dbReference type="ARBA" id="ARBA00001947"/>
    </source>
</evidence>
<dbReference type="SUPFAM" id="SSF55486">
    <property type="entry name" value="Metalloproteases ('zincins'), catalytic domain"/>
    <property type="match status" value="1"/>
</dbReference>
<keyword evidence="3 6" id="KW-0547">Nucleotide-binding</keyword>
<evidence type="ECO:0000256" key="5">
    <source>
        <dbReference type="PROSITE-ProRule" id="PRU01211"/>
    </source>
</evidence>
<protein>
    <recommendedName>
        <fullName evidence="7">Peptidase M12A domain-containing protein</fullName>
    </recommendedName>
</protein>
<sequence>MVAIGIDLGTTYSCVAVWRHGSVEVIANEQGNRTTPSYVAFTPTERLIGEEARNQAAFNPWNTVFGAKRLIGRRYDDICVQMDLRHYPFRVSNKNGKPMILVDFKGEKKSFAPEEISSMVLVRLKEVAEKYLGAKVSKAVITVPAHFNDSQRQATRTAGSVAGLEVLRITNEPAAAALAYGLDRRGDKNVLIYDLGGATFDVSILSINGSVYEVKATAGNTRLGGEDFDSRLVAYFAEDFRKKYHTDILGNVKALRRLKTAAERAKRFLTSYNEATVQVEALCDGIDYIGRISRALFEELCSDLFRDTLGPIEKALTDARLKKIDIQKIILVGGSTRIPKIQNMLKEFFDGKNLTTSLNPDEAIACGAAIQAAILNGQRHERIKDLLLVDVVPLSLGVETARGMMFKVVERNTPIPCQKTKELTTLEDYQNRMTIEIFEGERSLTKDNNLLGVIEFTGIPPAPRGVAKIDVTFEINTNGVLSVSARDRSTGHTESVVIKNEDRLNQMQIGQMIAEAATYKENDNESKRRLEVRNQLESYIYEVKRNVAEKGDLLTEKEKEFMNRETEAAIEWLDFNTDCVREEFERQMTELMRKWSGVMRKIYDQPWMHRAKRQRSETYQELEDQERTTIEEIFGCVELYRGGQHRQHTAMMVMAMLGFYFEVSRHDRDKYIRVHQRHIRPDKLHHFEKIRDEATLDVPYDYKSATHPAWQFWRKIGKTGISTVATYKELDPDGSIMRSLGQNEELLSEYDIIKINSIYGVDCFMKDRTADKAKKKRRHKAKRAN</sequence>
<dbReference type="GO" id="GO:0005524">
    <property type="term" value="F:ATP binding"/>
    <property type="evidence" value="ECO:0007669"/>
    <property type="project" value="UniProtKB-KW"/>
</dbReference>
<dbReference type="Gene3D" id="2.60.34.10">
    <property type="entry name" value="Substrate Binding Domain Of DNAk, Chain A, domain 1"/>
    <property type="match status" value="1"/>
</dbReference>
<evidence type="ECO:0000256" key="2">
    <source>
        <dbReference type="ARBA" id="ARBA00007381"/>
    </source>
</evidence>
<dbReference type="STRING" id="7102.A0A2A4K1I6"/>
<dbReference type="InterPro" id="IPR043129">
    <property type="entry name" value="ATPase_NBD"/>
</dbReference>
<dbReference type="InterPro" id="IPR029047">
    <property type="entry name" value="HSP70_peptide-bd_sf"/>
</dbReference>
<evidence type="ECO:0000256" key="4">
    <source>
        <dbReference type="ARBA" id="ARBA00022840"/>
    </source>
</evidence>
<organism evidence="8">
    <name type="scientific">Heliothis virescens</name>
    <name type="common">Tobacco budworm moth</name>
    <dbReference type="NCBI Taxonomy" id="7102"/>
    <lineage>
        <taxon>Eukaryota</taxon>
        <taxon>Metazoa</taxon>
        <taxon>Ecdysozoa</taxon>
        <taxon>Arthropoda</taxon>
        <taxon>Hexapoda</taxon>
        <taxon>Insecta</taxon>
        <taxon>Pterygota</taxon>
        <taxon>Neoptera</taxon>
        <taxon>Endopterygota</taxon>
        <taxon>Lepidoptera</taxon>
        <taxon>Glossata</taxon>
        <taxon>Ditrysia</taxon>
        <taxon>Noctuoidea</taxon>
        <taxon>Noctuidae</taxon>
        <taxon>Heliothinae</taxon>
        <taxon>Heliothis</taxon>
    </lineage>
</organism>